<evidence type="ECO:0000256" key="4">
    <source>
        <dbReference type="ARBA" id="ARBA00022840"/>
    </source>
</evidence>
<dbReference type="SUPFAM" id="SSF52374">
    <property type="entry name" value="Nucleotidylyl transferase"/>
    <property type="match status" value="1"/>
</dbReference>
<reference evidence="9" key="1">
    <citation type="submission" date="2016-11" db="UniProtKB">
        <authorList>
            <consortium name="WormBaseParasite"/>
        </authorList>
    </citation>
    <scope>IDENTIFICATION</scope>
</reference>
<sequence>MRVSGKDLVQNHLTYLLFNHVAIWKDQPEMWPKSIRANGHLLLNNEKMSKNTGNFLTLVEGIEKFSADGMRLSLAEMVSFCFFPSFPKSTIMCVTSGGLTYIVDESGADRS</sequence>
<dbReference type="PANTHER" id="PTHR45794:SF1">
    <property type="entry name" value="LEUCINE--TRNA LIGASE, CYTOPLASMIC"/>
    <property type="match status" value="1"/>
</dbReference>
<feature type="domain" description="Methionyl/Leucyl tRNA synthetase" evidence="7">
    <location>
        <begin position="3"/>
        <end position="77"/>
    </location>
</feature>
<keyword evidence="5" id="KW-0648">Protein biosynthesis</keyword>
<evidence type="ECO:0000256" key="3">
    <source>
        <dbReference type="ARBA" id="ARBA00022741"/>
    </source>
</evidence>
<proteinExistence type="inferred from homology"/>
<dbReference type="InterPro" id="IPR004493">
    <property type="entry name" value="Leu-tRNA-synth_Ia_arc/euk"/>
</dbReference>
<dbReference type="AlphaFoldDB" id="A0A1I7X4R9"/>
<dbReference type="GO" id="GO:0005524">
    <property type="term" value="F:ATP binding"/>
    <property type="evidence" value="ECO:0007669"/>
    <property type="project" value="UniProtKB-KW"/>
</dbReference>
<evidence type="ECO:0000256" key="2">
    <source>
        <dbReference type="ARBA" id="ARBA00022598"/>
    </source>
</evidence>
<evidence type="ECO:0000256" key="6">
    <source>
        <dbReference type="ARBA" id="ARBA00023146"/>
    </source>
</evidence>
<dbReference type="Pfam" id="PF09334">
    <property type="entry name" value="tRNA-synt_1g"/>
    <property type="match status" value="1"/>
</dbReference>
<keyword evidence="4" id="KW-0067">ATP-binding</keyword>
<dbReference type="PANTHER" id="PTHR45794">
    <property type="entry name" value="LEUCYL-TRNA SYNTHETASE"/>
    <property type="match status" value="1"/>
</dbReference>
<organism evidence="8 9">
    <name type="scientific">Heterorhabditis bacteriophora</name>
    <name type="common">Entomopathogenic nematode worm</name>
    <dbReference type="NCBI Taxonomy" id="37862"/>
    <lineage>
        <taxon>Eukaryota</taxon>
        <taxon>Metazoa</taxon>
        <taxon>Ecdysozoa</taxon>
        <taxon>Nematoda</taxon>
        <taxon>Chromadorea</taxon>
        <taxon>Rhabditida</taxon>
        <taxon>Rhabditina</taxon>
        <taxon>Rhabditomorpha</taxon>
        <taxon>Strongyloidea</taxon>
        <taxon>Heterorhabditidae</taxon>
        <taxon>Heterorhabditis</taxon>
    </lineage>
</organism>
<dbReference type="Proteomes" id="UP000095283">
    <property type="component" value="Unplaced"/>
</dbReference>
<dbReference type="InterPro" id="IPR015413">
    <property type="entry name" value="Methionyl/Leucyl_tRNA_Synth"/>
</dbReference>
<evidence type="ECO:0000256" key="1">
    <source>
        <dbReference type="ARBA" id="ARBA00005594"/>
    </source>
</evidence>
<dbReference type="InterPro" id="IPR014729">
    <property type="entry name" value="Rossmann-like_a/b/a_fold"/>
</dbReference>
<keyword evidence="6" id="KW-0030">Aminoacyl-tRNA synthetase</keyword>
<evidence type="ECO:0000259" key="7">
    <source>
        <dbReference type="Pfam" id="PF09334"/>
    </source>
</evidence>
<keyword evidence="3" id="KW-0547">Nucleotide-binding</keyword>
<comment type="similarity">
    <text evidence="1">Belongs to the class-I aminoacyl-tRNA synthetase family.</text>
</comment>
<dbReference type="Gene3D" id="3.40.50.620">
    <property type="entry name" value="HUPs"/>
    <property type="match status" value="1"/>
</dbReference>
<evidence type="ECO:0000256" key="5">
    <source>
        <dbReference type="ARBA" id="ARBA00022917"/>
    </source>
</evidence>
<dbReference type="WBParaSite" id="Hba_12538">
    <property type="protein sequence ID" value="Hba_12538"/>
    <property type="gene ID" value="Hba_12538"/>
</dbReference>
<name>A0A1I7X4R9_HETBA</name>
<dbReference type="GO" id="GO:0006429">
    <property type="term" value="P:leucyl-tRNA aminoacylation"/>
    <property type="evidence" value="ECO:0007669"/>
    <property type="project" value="InterPro"/>
</dbReference>
<dbReference type="GO" id="GO:0004823">
    <property type="term" value="F:leucine-tRNA ligase activity"/>
    <property type="evidence" value="ECO:0007669"/>
    <property type="project" value="InterPro"/>
</dbReference>
<keyword evidence="8" id="KW-1185">Reference proteome</keyword>
<protein>
    <submittedName>
        <fullName evidence="9">tRNA-synt_1g domain-containing protein</fullName>
    </submittedName>
</protein>
<keyword evidence="2" id="KW-0436">Ligase</keyword>
<evidence type="ECO:0000313" key="9">
    <source>
        <dbReference type="WBParaSite" id="Hba_12538"/>
    </source>
</evidence>
<accession>A0A1I7X4R9</accession>
<evidence type="ECO:0000313" key="8">
    <source>
        <dbReference type="Proteomes" id="UP000095283"/>
    </source>
</evidence>